<name>A0A6C0R0L5_9CAUD</name>
<evidence type="ECO:0000313" key="2">
    <source>
        <dbReference type="Proteomes" id="UP000479357"/>
    </source>
</evidence>
<dbReference type="RefSeq" id="YP_009855790.1">
    <property type="nucleotide sequence ID" value="NC_048847.1"/>
</dbReference>
<dbReference type="GeneID" id="55626530"/>
<dbReference type="EMBL" id="MN877442">
    <property type="protein sequence ID" value="QHZ59785.1"/>
    <property type="molecule type" value="Genomic_DNA"/>
</dbReference>
<protein>
    <submittedName>
        <fullName evidence="1">Uncharacterized protein</fullName>
    </submittedName>
</protein>
<organism evidence="1 2">
    <name type="scientific">Alteromonas phage vB_AmeM_PT11-V22</name>
    <dbReference type="NCBI Taxonomy" id="2704031"/>
    <lineage>
        <taxon>Viruses</taxon>
        <taxon>Duplodnaviria</taxon>
        <taxon>Heunggongvirae</taxon>
        <taxon>Uroviricota</taxon>
        <taxon>Caudoviricetes</taxon>
        <taxon>Myoalterovirus</taxon>
        <taxon>Myoalterovirus PT11V22</taxon>
    </lineage>
</organism>
<sequence>MFKLIKKIKAENEINAIKKECKNNCDNLRFKMALVDTLHYMYSDNVGDSMIKNNFTQLCAFLDVGVYTFIHLEVEVYLHSDGSKSARIIREEKL</sequence>
<proteinExistence type="predicted"/>
<dbReference type="KEGG" id="vg:55626530"/>
<dbReference type="Proteomes" id="UP000479357">
    <property type="component" value="Segment"/>
</dbReference>
<accession>A0A6C0R0L5</accession>
<evidence type="ECO:0000313" key="1">
    <source>
        <dbReference type="EMBL" id="QHZ59785.1"/>
    </source>
</evidence>
<keyword evidence="2" id="KW-1185">Reference proteome</keyword>
<reference evidence="1 2" key="1">
    <citation type="submission" date="2019-12" db="EMBL/GenBank/DDBJ databases">
        <title>Alteromonas phage V22 represents a new genus of marine bacteriophages that requires a novel tail fiber chaperone for host recognition.</title>
        <authorList>
            <person name="Gonzalez-Serrano R."/>
            <person name="Dunne M."/>
            <person name="Rosselli R."/>
            <person name="Martin-Cuadrado A.-B."/>
            <person name="Grosboillot V."/>
            <person name="Zinsli L."/>
            <person name="Roda-Garcia J.J."/>
            <person name="Loessner M.J."/>
            <person name="Rodriguez-Valera F."/>
        </authorList>
    </citation>
    <scope>NUCLEOTIDE SEQUENCE [LARGE SCALE GENOMIC DNA]</scope>
</reference>